<dbReference type="AlphaFoldDB" id="A0A1H9MWU6"/>
<evidence type="ECO:0000313" key="2">
    <source>
        <dbReference type="Proteomes" id="UP000199114"/>
    </source>
</evidence>
<accession>A0A1H9MWU6</accession>
<protein>
    <submittedName>
        <fullName evidence="1">Uncharacterized protein</fullName>
    </submittedName>
</protein>
<reference evidence="2" key="1">
    <citation type="submission" date="2016-10" db="EMBL/GenBank/DDBJ databases">
        <authorList>
            <person name="Varghese N."/>
            <person name="Submissions S."/>
        </authorList>
    </citation>
    <scope>NUCLEOTIDE SEQUENCE [LARGE SCALE GENOMIC DNA]</scope>
    <source>
        <strain evidence="2">DSM 25055</strain>
    </source>
</reference>
<dbReference type="InterPro" id="IPR006311">
    <property type="entry name" value="TAT_signal"/>
</dbReference>
<dbReference type="PROSITE" id="PS51318">
    <property type="entry name" value="TAT"/>
    <property type="match status" value="1"/>
</dbReference>
<name>A0A1H9MWU6_9EURY</name>
<dbReference type="RefSeq" id="WP_090619741.1">
    <property type="nucleotide sequence ID" value="NZ_FOFD01000004.1"/>
</dbReference>
<evidence type="ECO:0000313" key="1">
    <source>
        <dbReference type="EMBL" id="SER28174.1"/>
    </source>
</evidence>
<dbReference type="STRING" id="1186196.SAMN04489841_3533"/>
<sequence>MVTSDGSGQRSRDQQTPARRSILRSIGAAGATAAVGAGATGTAGAASNSVGQLARSNATETRAREAFETADGTALLRELSKHGYIESASYDALNVDDVTAARSFSTDWITVTEVRHDEAGAVVGFVAKLENETFDGPITVRLYPDADVAGATAERDGESVVLSPGYDGFRPQSSVEPASCNSCSGHEDICTDHDCDCGRVCTEHDDMNGKYTAHTVCSDGRVECGDCSLCCGTCGW</sequence>
<proteinExistence type="predicted"/>
<organism evidence="1 2">
    <name type="scientific">Natrinema salaciae</name>
    <dbReference type="NCBI Taxonomy" id="1186196"/>
    <lineage>
        <taxon>Archaea</taxon>
        <taxon>Methanobacteriati</taxon>
        <taxon>Methanobacteriota</taxon>
        <taxon>Stenosarchaea group</taxon>
        <taxon>Halobacteria</taxon>
        <taxon>Halobacteriales</taxon>
        <taxon>Natrialbaceae</taxon>
        <taxon>Natrinema</taxon>
    </lineage>
</organism>
<keyword evidence="2" id="KW-1185">Reference proteome</keyword>
<dbReference type="EMBL" id="FOFD01000004">
    <property type="protein sequence ID" value="SER28174.1"/>
    <property type="molecule type" value="Genomic_DNA"/>
</dbReference>
<dbReference type="Proteomes" id="UP000199114">
    <property type="component" value="Unassembled WGS sequence"/>
</dbReference>
<gene>
    <name evidence="1" type="ORF">SAMN04489841_3533</name>
</gene>